<organism evidence="1 2">
    <name type="scientific">Formosa agariphila (strain DSM 15362 / KCTC 12365 / LMG 23005 / KMM 3901 / M-2Alg 35-1)</name>
    <dbReference type="NCBI Taxonomy" id="1347342"/>
    <lineage>
        <taxon>Bacteria</taxon>
        <taxon>Pseudomonadati</taxon>
        <taxon>Bacteroidota</taxon>
        <taxon>Flavobacteriia</taxon>
        <taxon>Flavobacteriales</taxon>
        <taxon>Flavobacteriaceae</taxon>
        <taxon>Formosa</taxon>
    </lineage>
</organism>
<dbReference type="PATRIC" id="fig|1347342.6.peg.3291"/>
<accession>T2KQG6</accession>
<evidence type="ECO:0000313" key="2">
    <source>
        <dbReference type="Proteomes" id="UP000016160"/>
    </source>
</evidence>
<dbReference type="RefSeq" id="WP_148304636.1">
    <property type="nucleotide sequence ID" value="NZ_HG315671.1"/>
</dbReference>
<evidence type="ECO:0000313" key="1">
    <source>
        <dbReference type="EMBL" id="CDF80975.1"/>
    </source>
</evidence>
<sequence length="127" mass="14052">MESLNKSNVQSIKDTIFCSKLKVLIVVSFMGLALFTSCGEDDIADALGFDCGTDWTDFTSSHLSDFTNAGIAYEANPTTENCNAYKNAGNRYVDALENLEECYPGAYEGDWDEYINDVRAEINNLCD</sequence>
<dbReference type="eggNOG" id="ENOG5033JJ1">
    <property type="taxonomic scope" value="Bacteria"/>
</dbReference>
<dbReference type="AlphaFoldDB" id="T2KQG6"/>
<dbReference type="HOGENOM" id="CLU_1967302_0_0_10"/>
<dbReference type="Proteomes" id="UP000016160">
    <property type="component" value="Chromosome"/>
</dbReference>
<gene>
    <name evidence="1" type="ORF">BN863_32630</name>
</gene>
<dbReference type="OrthoDB" id="1440001at2"/>
<name>T2KQG6_FORAG</name>
<dbReference type="EMBL" id="HG315671">
    <property type="protein sequence ID" value="CDF80975.1"/>
    <property type="molecule type" value="Genomic_DNA"/>
</dbReference>
<proteinExistence type="predicted"/>
<protein>
    <submittedName>
        <fullName evidence="1">Uncharacterized protein</fullName>
    </submittedName>
</protein>
<reference evidence="1 2" key="1">
    <citation type="journal article" date="2013" name="Appl. Environ. Microbiol.">
        <title>The genome of the alga-associated marine flavobacterium Formosa agariphila KMM 3901T reveals a broad potential for degradation of algal polysaccharides.</title>
        <authorList>
            <person name="Mann A.J."/>
            <person name="Hahnke R.L."/>
            <person name="Huang S."/>
            <person name="Werner J."/>
            <person name="Xing P."/>
            <person name="Barbeyron T."/>
            <person name="Huettel B."/>
            <person name="Stueber K."/>
            <person name="Reinhardt R."/>
            <person name="Harder J."/>
            <person name="Gloeckner F.O."/>
            <person name="Amann R.I."/>
            <person name="Teeling H."/>
        </authorList>
    </citation>
    <scope>NUCLEOTIDE SEQUENCE [LARGE SCALE GENOMIC DNA]</scope>
    <source>
        <strain evidence="2">DSM 15362 / KCTC 12365 / LMG 23005 / KMM 3901</strain>
    </source>
</reference>
<keyword evidence="2" id="KW-1185">Reference proteome</keyword>